<keyword evidence="2 4" id="KW-0418">Kinase</keyword>
<protein>
    <submittedName>
        <fullName evidence="4">Sugar kinase</fullName>
    </submittedName>
</protein>
<dbReference type="Pfam" id="PF00294">
    <property type="entry name" value="PfkB"/>
    <property type="match status" value="1"/>
</dbReference>
<evidence type="ECO:0000256" key="1">
    <source>
        <dbReference type="ARBA" id="ARBA00022679"/>
    </source>
</evidence>
<accession>A0A4Y6Q2Q2</accession>
<evidence type="ECO:0000313" key="5">
    <source>
        <dbReference type="Proteomes" id="UP000315995"/>
    </source>
</evidence>
<gene>
    <name evidence="4" type="ORF">FIV42_28045</name>
</gene>
<dbReference type="GO" id="GO:0005829">
    <property type="term" value="C:cytosol"/>
    <property type="evidence" value="ECO:0007669"/>
    <property type="project" value="TreeGrafter"/>
</dbReference>
<dbReference type="EMBL" id="CP041186">
    <property type="protein sequence ID" value="QDG54457.1"/>
    <property type="molecule type" value="Genomic_DNA"/>
</dbReference>
<dbReference type="RefSeq" id="WP_141200901.1">
    <property type="nucleotide sequence ID" value="NZ_CP041186.1"/>
</dbReference>
<dbReference type="AlphaFoldDB" id="A0A4Y6Q2Q2"/>
<name>A0A4Y6Q2Q2_PERCE</name>
<sequence>MSLLVVGSVAFDTVETPFGKVEEALGGSALYFSTSASYFTDVNLVAVVGDDFPEDTTDFLASRGVNLDGLQRTSGETFRWKGKYGYDLNEAITLDTQLNVFGDFHPELPEDYRSASHVFLANIDPELQLEVLQQVEDPEFVALDTMNFWIEGKKDALLETLSHVDMVVINETEARQLADEANIVQAAHSILEMGPDFIAIKRGEYGALLFTERDTFFAPAYPLEAVFDPTGAGDTFAGGLLGYISQNGHLNPQHLRQAMVVGSCMASFCVEEFSLDGLRELDSQSIASRFSKFEKLVSFEPLESL</sequence>
<organism evidence="4 5">
    <name type="scientific">Persicimonas caeni</name>
    <dbReference type="NCBI Taxonomy" id="2292766"/>
    <lineage>
        <taxon>Bacteria</taxon>
        <taxon>Deltaproteobacteria</taxon>
        <taxon>Bradymonadales</taxon>
        <taxon>Bradymonadaceae</taxon>
        <taxon>Persicimonas</taxon>
    </lineage>
</organism>
<dbReference type="Gene3D" id="3.40.1190.20">
    <property type="match status" value="1"/>
</dbReference>
<dbReference type="SUPFAM" id="SSF53613">
    <property type="entry name" value="Ribokinase-like"/>
    <property type="match status" value="1"/>
</dbReference>
<evidence type="ECO:0000313" key="4">
    <source>
        <dbReference type="EMBL" id="QDG54457.1"/>
    </source>
</evidence>
<dbReference type="InterPro" id="IPR011611">
    <property type="entry name" value="PfkB_dom"/>
</dbReference>
<dbReference type="Proteomes" id="UP000315995">
    <property type="component" value="Chromosome"/>
</dbReference>
<keyword evidence="5" id="KW-1185">Reference proteome</keyword>
<dbReference type="PROSITE" id="PS00584">
    <property type="entry name" value="PFKB_KINASES_2"/>
    <property type="match status" value="1"/>
</dbReference>
<dbReference type="InterPro" id="IPR002173">
    <property type="entry name" value="Carboh/pur_kinase_PfkB_CS"/>
</dbReference>
<reference evidence="4 5" key="1">
    <citation type="submission" date="2019-06" db="EMBL/GenBank/DDBJ databases">
        <title>Persicimonas caeni gen. nov., sp. nov., a predatory bacterium isolated from solar saltern.</title>
        <authorList>
            <person name="Wang S."/>
        </authorList>
    </citation>
    <scope>NUCLEOTIDE SEQUENCE [LARGE SCALE GENOMIC DNA]</scope>
    <source>
        <strain evidence="4 5">YN101</strain>
    </source>
</reference>
<evidence type="ECO:0000256" key="2">
    <source>
        <dbReference type="ARBA" id="ARBA00022777"/>
    </source>
</evidence>
<dbReference type="PANTHER" id="PTHR10584">
    <property type="entry name" value="SUGAR KINASE"/>
    <property type="match status" value="1"/>
</dbReference>
<accession>A0A5B8YER3</accession>
<proteinExistence type="predicted"/>
<dbReference type="InterPro" id="IPR029056">
    <property type="entry name" value="Ribokinase-like"/>
</dbReference>
<evidence type="ECO:0000259" key="3">
    <source>
        <dbReference type="Pfam" id="PF00294"/>
    </source>
</evidence>
<keyword evidence="1" id="KW-0808">Transferase</keyword>
<dbReference type="PANTHER" id="PTHR10584:SF166">
    <property type="entry name" value="RIBOKINASE"/>
    <property type="match status" value="1"/>
</dbReference>
<dbReference type="OrthoDB" id="9779730at2"/>
<feature type="domain" description="Carbohydrate kinase PfkB" evidence="3">
    <location>
        <begin position="19"/>
        <end position="272"/>
    </location>
</feature>
<dbReference type="GO" id="GO:0016301">
    <property type="term" value="F:kinase activity"/>
    <property type="evidence" value="ECO:0007669"/>
    <property type="project" value="UniProtKB-KW"/>
</dbReference>